<dbReference type="InterPro" id="IPR005821">
    <property type="entry name" value="Ion_trans_dom"/>
</dbReference>
<keyword evidence="10 14" id="KW-0472">Membrane</keyword>
<evidence type="ECO:0000256" key="14">
    <source>
        <dbReference type="SAM" id="Phobius"/>
    </source>
</evidence>
<dbReference type="Gene3D" id="1.10.287.70">
    <property type="match status" value="2"/>
</dbReference>
<dbReference type="GO" id="GO:0008331">
    <property type="term" value="F:high voltage-gated calcium channel activity"/>
    <property type="evidence" value="ECO:0007669"/>
    <property type="project" value="TreeGrafter"/>
</dbReference>
<keyword evidence="2" id="KW-0813">Transport</keyword>
<evidence type="ECO:0000256" key="13">
    <source>
        <dbReference type="SAM" id="MobiDB-lite"/>
    </source>
</evidence>
<feature type="domain" description="Ion transport" evidence="15">
    <location>
        <begin position="491"/>
        <end position="775"/>
    </location>
</feature>
<dbReference type="PRINTS" id="PR00169">
    <property type="entry name" value="KCHANNEL"/>
</dbReference>
<evidence type="ECO:0000256" key="2">
    <source>
        <dbReference type="ARBA" id="ARBA00022448"/>
    </source>
</evidence>
<evidence type="ECO:0000256" key="4">
    <source>
        <dbReference type="ARBA" id="ARBA00022673"/>
    </source>
</evidence>
<reference evidence="16 17" key="1">
    <citation type="journal article" date="2018" name="New Phytol.">
        <title>Phylogenomics of Endogonaceae and evolution of mycorrhizas within Mucoromycota.</title>
        <authorList>
            <person name="Chang Y."/>
            <person name="Desiro A."/>
            <person name="Na H."/>
            <person name="Sandor L."/>
            <person name="Lipzen A."/>
            <person name="Clum A."/>
            <person name="Barry K."/>
            <person name="Grigoriev I.V."/>
            <person name="Martin F.M."/>
            <person name="Stajich J.E."/>
            <person name="Smith M.E."/>
            <person name="Bonito G."/>
            <person name="Spatafora J.W."/>
        </authorList>
    </citation>
    <scope>NUCLEOTIDE SEQUENCE [LARGE SCALE GENOMIC DNA]</scope>
    <source>
        <strain evidence="16 17">GMNB39</strain>
    </source>
</reference>
<evidence type="ECO:0000256" key="3">
    <source>
        <dbReference type="ARBA" id="ARBA00022568"/>
    </source>
</evidence>
<feature type="transmembrane region" description="Helical" evidence="14">
    <location>
        <begin position="98"/>
        <end position="115"/>
    </location>
</feature>
<feature type="domain" description="Ion transport" evidence="15">
    <location>
        <begin position="34"/>
        <end position="268"/>
    </location>
</feature>
<evidence type="ECO:0000259" key="15">
    <source>
        <dbReference type="Pfam" id="PF00520"/>
    </source>
</evidence>
<dbReference type="GO" id="GO:0098703">
    <property type="term" value="P:calcium ion import across plasma membrane"/>
    <property type="evidence" value="ECO:0007669"/>
    <property type="project" value="TreeGrafter"/>
</dbReference>
<dbReference type="InterPro" id="IPR050599">
    <property type="entry name" value="VDCC_alpha-1_subunit"/>
</dbReference>
<evidence type="ECO:0000256" key="10">
    <source>
        <dbReference type="ARBA" id="ARBA00023136"/>
    </source>
</evidence>
<dbReference type="Gene3D" id="1.20.120.350">
    <property type="entry name" value="Voltage-gated potassium channels. Chain C"/>
    <property type="match status" value="2"/>
</dbReference>
<evidence type="ECO:0000256" key="12">
    <source>
        <dbReference type="ARBA" id="ARBA00023303"/>
    </source>
</evidence>
<gene>
    <name evidence="16" type="ORF">BC936DRAFT_147858</name>
</gene>
<evidence type="ECO:0000256" key="5">
    <source>
        <dbReference type="ARBA" id="ARBA00022692"/>
    </source>
</evidence>
<dbReference type="OrthoDB" id="416585at2759"/>
<evidence type="ECO:0000256" key="1">
    <source>
        <dbReference type="ARBA" id="ARBA00004141"/>
    </source>
</evidence>
<feature type="transmembrane region" description="Helical" evidence="14">
    <location>
        <begin position="825"/>
        <end position="843"/>
    </location>
</feature>
<feature type="transmembrane region" description="Helical" evidence="14">
    <location>
        <begin position="744"/>
        <end position="769"/>
    </location>
</feature>
<feature type="transmembrane region" description="Helical" evidence="14">
    <location>
        <begin position="617"/>
        <end position="645"/>
    </location>
</feature>
<dbReference type="EMBL" id="RBNI01006901">
    <property type="protein sequence ID" value="RUP45688.1"/>
    <property type="molecule type" value="Genomic_DNA"/>
</dbReference>
<dbReference type="SUPFAM" id="SSF81324">
    <property type="entry name" value="Voltage-gated potassium channels"/>
    <property type="match status" value="2"/>
</dbReference>
<evidence type="ECO:0000256" key="11">
    <source>
        <dbReference type="ARBA" id="ARBA00023180"/>
    </source>
</evidence>
<evidence type="ECO:0000256" key="9">
    <source>
        <dbReference type="ARBA" id="ARBA00023065"/>
    </source>
</evidence>
<protein>
    <submittedName>
        <fullName evidence="16">Ion transport protein-domain-containing protein</fullName>
    </submittedName>
</protein>
<keyword evidence="17" id="KW-1185">Reference proteome</keyword>
<dbReference type="AlphaFoldDB" id="A0A433D4D0"/>
<keyword evidence="7" id="KW-0851">Voltage-gated channel</keyword>
<keyword evidence="9" id="KW-0406">Ion transport</keyword>
<name>A0A433D4D0_9FUNG</name>
<accession>A0A433D4D0</accession>
<evidence type="ECO:0000313" key="17">
    <source>
        <dbReference type="Proteomes" id="UP000268093"/>
    </source>
</evidence>
<evidence type="ECO:0000256" key="6">
    <source>
        <dbReference type="ARBA" id="ARBA00022837"/>
    </source>
</evidence>
<keyword evidence="4" id="KW-0107">Calcium channel</keyword>
<dbReference type="Pfam" id="PF00520">
    <property type="entry name" value="Ion_trans"/>
    <property type="match status" value="2"/>
</dbReference>
<dbReference type="PANTHER" id="PTHR45628">
    <property type="entry name" value="VOLTAGE-DEPENDENT CALCIUM CHANNEL TYPE A SUBUNIT ALPHA-1"/>
    <property type="match status" value="1"/>
</dbReference>
<dbReference type="InterPro" id="IPR027359">
    <property type="entry name" value="Volt_channel_dom_sf"/>
</dbReference>
<comment type="caution">
    <text evidence="16">The sequence shown here is derived from an EMBL/GenBank/DDBJ whole genome shotgun (WGS) entry which is preliminary data.</text>
</comment>
<feature type="region of interest" description="Disordered" evidence="13">
    <location>
        <begin position="388"/>
        <end position="409"/>
    </location>
</feature>
<dbReference type="GO" id="GO:0005891">
    <property type="term" value="C:voltage-gated calcium channel complex"/>
    <property type="evidence" value="ECO:0007669"/>
    <property type="project" value="TreeGrafter"/>
</dbReference>
<evidence type="ECO:0000256" key="8">
    <source>
        <dbReference type="ARBA" id="ARBA00022989"/>
    </source>
</evidence>
<keyword evidence="3" id="KW-0109">Calcium transport</keyword>
<evidence type="ECO:0000256" key="7">
    <source>
        <dbReference type="ARBA" id="ARBA00022882"/>
    </source>
</evidence>
<keyword evidence="5 14" id="KW-0812">Transmembrane</keyword>
<feature type="transmembrane region" description="Helical" evidence="14">
    <location>
        <begin position="530"/>
        <end position="552"/>
    </location>
</feature>
<feature type="transmembrane region" description="Helical" evidence="14">
    <location>
        <begin position="235"/>
        <end position="258"/>
    </location>
</feature>
<keyword evidence="8 14" id="KW-1133">Transmembrane helix</keyword>
<keyword evidence="11" id="KW-0325">Glycoprotein</keyword>
<feature type="transmembrane region" description="Helical" evidence="14">
    <location>
        <begin position="66"/>
        <end position="86"/>
    </location>
</feature>
<proteinExistence type="predicted"/>
<keyword evidence="6" id="KW-0106">Calcium</keyword>
<feature type="transmembrane region" description="Helical" evidence="14">
    <location>
        <begin position="572"/>
        <end position="596"/>
    </location>
</feature>
<feature type="transmembrane region" description="Helical" evidence="14">
    <location>
        <begin position="155"/>
        <end position="177"/>
    </location>
</feature>
<dbReference type="Proteomes" id="UP000268093">
    <property type="component" value="Unassembled WGS sequence"/>
</dbReference>
<dbReference type="PANTHER" id="PTHR45628:SF7">
    <property type="entry name" value="VOLTAGE-DEPENDENT CALCIUM CHANNEL TYPE A SUBUNIT ALPHA-1"/>
    <property type="match status" value="1"/>
</dbReference>
<organism evidence="16 17">
    <name type="scientific">Jimgerdemannia flammicorona</name>
    <dbReference type="NCBI Taxonomy" id="994334"/>
    <lineage>
        <taxon>Eukaryota</taxon>
        <taxon>Fungi</taxon>
        <taxon>Fungi incertae sedis</taxon>
        <taxon>Mucoromycota</taxon>
        <taxon>Mucoromycotina</taxon>
        <taxon>Endogonomycetes</taxon>
        <taxon>Endogonales</taxon>
        <taxon>Endogonaceae</taxon>
        <taxon>Jimgerdemannia</taxon>
    </lineage>
</organism>
<sequence>MLDDTEEGWSFNDPTKQKGQANAVQRFVKLMKPFWVLTVFADLAVMGLKRNDMSDETLAELDFGELLFTMAFAFEIIVRFSSFYPFWGNFFNERINSVDLALAVITCLIRIPPIHDSSVYPYLTAFQVIRGYRIIMAIPRLKAQMSRVLGTVSGLVNLVFFIILVTLITSIIAVQLLRGVIPATDSAGNTIEMGFRSVYNSFTSLNQIFSGENWTDVLYRAMAYDAKWNNTAIDALFLVMWFSFSNFVLLNMFIAIIMENFETDEEEKRRRQIEAYVSKTEQGDNEDRPIISRWNIYRYFKANPKSLAVENIPYNLVLPMQKNVVREFLSDNIPGAKETYQEDDSIEFGEMRGTYDLIYIWNRIKRALRLEDDFGQFKLAMLQRRRSSNLERSRSEQSESKAGGKEDSSQIRLLDSTIQDSFVYRPAEATRDDILERRALKREFITMHPMYDKSLWVFSPSNRFRRWCQLLVEPSRGERTFGTPPSETLSSIFIVIVFASVVVNVVLTAMNTPVYQKYQQSLEPSQRSKVYGYTDIAFTIIFSIEFIVRIIADGFLFTPNAYLLNPWNNLDFFVLLTLYIALFANLSPSTGWSRAFRAFKALRALRLINLLPSIKETLDAILVAGFPRMLDAAALSLCLLIPFALYGQNVFQGLFYSCNDNGVLDRGTCIGESQQTMSAPQPDTSLVYMPRVWANPYVYSFDSFWAALLILFEIVSGEGWVNVEITSMQIVGKNLNSQPDASQLNGIFFMVYNVAGSVFVLNLFLGVVIENFTKRNGTAYLTVEQRRWLDLKRLLRQVRPSKRPKQVPQDRVRKWCFDRATDKRGWFYTAMTVVIVLNIGVLCSEFRTEPSQATEIKGNV</sequence>
<feature type="transmembrane region" description="Helical" evidence="14">
    <location>
        <begin position="489"/>
        <end position="509"/>
    </location>
</feature>
<keyword evidence="12" id="KW-0407">Ion channel</keyword>
<evidence type="ECO:0000313" key="16">
    <source>
        <dbReference type="EMBL" id="RUP45688.1"/>
    </source>
</evidence>
<comment type="subcellular location">
    <subcellularLocation>
        <location evidence="1">Membrane</location>
        <topology evidence="1">Multi-pass membrane protein</topology>
    </subcellularLocation>
</comment>